<dbReference type="Proteomes" id="UP000320776">
    <property type="component" value="Chromosome"/>
</dbReference>
<proteinExistence type="predicted"/>
<organism evidence="2 3">
    <name type="scientific">Sporomusa termitida</name>
    <dbReference type="NCBI Taxonomy" id="2377"/>
    <lineage>
        <taxon>Bacteria</taxon>
        <taxon>Bacillati</taxon>
        <taxon>Bacillota</taxon>
        <taxon>Negativicutes</taxon>
        <taxon>Selenomonadales</taxon>
        <taxon>Sporomusaceae</taxon>
        <taxon>Sporomusa</taxon>
    </lineage>
</organism>
<evidence type="ECO:0000313" key="3">
    <source>
        <dbReference type="Proteomes" id="UP000320776"/>
    </source>
</evidence>
<dbReference type="InterPro" id="IPR016181">
    <property type="entry name" value="Acyl_CoA_acyltransferase"/>
</dbReference>
<sequence length="159" mass="18067">MFNVKFVDLTADRFEEALNVFISGGWEEESLLYVKAEMRAFLNGDIEGYIRARFILALARDKVIGVAAWAQSMCGFSVYELSWATVVPEWRHQGINALMLQERIRRIRLHHGAGKFEVIVCTWDNPMYKQAGFASLPAPGRRAEDSNEKCLLLAHFAAL</sequence>
<dbReference type="Pfam" id="PF13673">
    <property type="entry name" value="Acetyltransf_10"/>
    <property type="match status" value="1"/>
</dbReference>
<reference evidence="2 3" key="1">
    <citation type="submission" date="2019-02" db="EMBL/GenBank/DDBJ databases">
        <title>Closed genome of Sporomusa termitida DSM 4440.</title>
        <authorList>
            <person name="Poehlein A."/>
            <person name="Daniel R."/>
        </authorList>
    </citation>
    <scope>NUCLEOTIDE SEQUENCE [LARGE SCALE GENOMIC DNA]</scope>
    <source>
        <strain evidence="2 3">DSM 4440</strain>
    </source>
</reference>
<dbReference type="Gene3D" id="3.40.630.30">
    <property type="match status" value="1"/>
</dbReference>
<name>A0A517DY91_9FIRM</name>
<dbReference type="AlphaFoldDB" id="A0A517DY91"/>
<dbReference type="CDD" id="cd04301">
    <property type="entry name" value="NAT_SF"/>
    <property type="match status" value="1"/>
</dbReference>
<evidence type="ECO:0000313" key="2">
    <source>
        <dbReference type="EMBL" id="QDR82329.1"/>
    </source>
</evidence>
<dbReference type="GO" id="GO:0016747">
    <property type="term" value="F:acyltransferase activity, transferring groups other than amino-acyl groups"/>
    <property type="evidence" value="ECO:0007669"/>
    <property type="project" value="InterPro"/>
</dbReference>
<evidence type="ECO:0000259" key="1">
    <source>
        <dbReference type="PROSITE" id="PS51186"/>
    </source>
</evidence>
<dbReference type="OrthoDB" id="1680282at2"/>
<dbReference type="PROSITE" id="PS51186">
    <property type="entry name" value="GNAT"/>
    <property type="match status" value="1"/>
</dbReference>
<dbReference type="InterPro" id="IPR000182">
    <property type="entry name" value="GNAT_dom"/>
</dbReference>
<dbReference type="KEGG" id="sted:SPTER_37540"/>
<dbReference type="SUPFAM" id="SSF55729">
    <property type="entry name" value="Acyl-CoA N-acyltransferases (Nat)"/>
    <property type="match status" value="1"/>
</dbReference>
<dbReference type="RefSeq" id="WP_144351726.1">
    <property type="nucleotide sequence ID" value="NZ_CP036259.1"/>
</dbReference>
<protein>
    <recommendedName>
        <fullName evidence="1">N-acetyltransferase domain-containing protein</fullName>
    </recommendedName>
</protein>
<feature type="domain" description="N-acetyltransferase" evidence="1">
    <location>
        <begin position="4"/>
        <end position="158"/>
    </location>
</feature>
<gene>
    <name evidence="2" type="ORF">SPTER_37540</name>
</gene>
<dbReference type="EMBL" id="CP036259">
    <property type="protein sequence ID" value="QDR82329.1"/>
    <property type="molecule type" value="Genomic_DNA"/>
</dbReference>
<accession>A0A517DY91</accession>
<keyword evidence="3" id="KW-1185">Reference proteome</keyword>